<feature type="compositionally biased region" description="Basic and acidic residues" evidence="6">
    <location>
        <begin position="740"/>
        <end position="750"/>
    </location>
</feature>
<dbReference type="Proteomes" id="UP000265080">
    <property type="component" value="Chromosome 10"/>
</dbReference>
<evidence type="ECO:0000256" key="3">
    <source>
        <dbReference type="ARBA" id="ARBA00023054"/>
    </source>
</evidence>
<feature type="region of interest" description="Disordered" evidence="6">
    <location>
        <begin position="887"/>
        <end position="909"/>
    </location>
</feature>
<dbReference type="GO" id="GO:0010506">
    <property type="term" value="P:regulation of autophagy"/>
    <property type="evidence" value="ECO:0007669"/>
    <property type="project" value="InterPro"/>
</dbReference>
<feature type="coiled-coil region" evidence="5">
    <location>
        <begin position="1091"/>
        <end position="1143"/>
    </location>
</feature>
<protein>
    <submittedName>
        <fullName evidence="9">Microtubule crosslinking factor 1</fullName>
    </submittedName>
</protein>
<feature type="compositionally biased region" description="Polar residues" evidence="6">
    <location>
        <begin position="210"/>
        <end position="221"/>
    </location>
</feature>
<organism evidence="9 10">
    <name type="scientific">Amphiprion percula</name>
    <name type="common">Orange clownfish</name>
    <name type="synonym">Lutjanus percula</name>
    <dbReference type="NCBI Taxonomy" id="161767"/>
    <lineage>
        <taxon>Eukaryota</taxon>
        <taxon>Metazoa</taxon>
        <taxon>Chordata</taxon>
        <taxon>Craniata</taxon>
        <taxon>Vertebrata</taxon>
        <taxon>Euteleostomi</taxon>
        <taxon>Actinopterygii</taxon>
        <taxon>Neopterygii</taxon>
        <taxon>Teleostei</taxon>
        <taxon>Neoteleostei</taxon>
        <taxon>Acanthomorphata</taxon>
        <taxon>Ovalentaria</taxon>
        <taxon>Pomacentridae</taxon>
        <taxon>Amphiprion</taxon>
    </lineage>
</organism>
<evidence type="ECO:0000256" key="1">
    <source>
        <dbReference type="ARBA" id="ARBA00004370"/>
    </source>
</evidence>
<feature type="domain" description="SOGA coiled-coil" evidence="7">
    <location>
        <begin position="552"/>
        <end position="650"/>
    </location>
</feature>
<dbReference type="Pfam" id="PF11365">
    <property type="entry name" value="SOGA"/>
    <property type="match status" value="2"/>
</dbReference>
<feature type="domain" description="SOGA 1/2-like coiled-coil" evidence="8">
    <location>
        <begin position="1186"/>
        <end position="1239"/>
    </location>
</feature>
<dbReference type="InterPro" id="IPR027881">
    <property type="entry name" value="SOGA_CC"/>
</dbReference>
<feature type="compositionally biased region" description="Polar residues" evidence="6">
    <location>
        <begin position="1693"/>
        <end position="1736"/>
    </location>
</feature>
<comment type="subcellular location">
    <subcellularLocation>
        <location evidence="1">Membrane</location>
    </subcellularLocation>
</comment>
<dbReference type="PANTHER" id="PTHR15742:SF3">
    <property type="entry name" value="MICROTUBULE CROSS-LINKING FACTOR 1"/>
    <property type="match status" value="1"/>
</dbReference>
<feature type="compositionally biased region" description="Basic and acidic residues" evidence="6">
    <location>
        <begin position="1868"/>
        <end position="1880"/>
    </location>
</feature>
<evidence type="ECO:0000259" key="8">
    <source>
        <dbReference type="Pfam" id="PF14818"/>
    </source>
</evidence>
<feature type="domain" description="SOGA coiled-coil" evidence="7">
    <location>
        <begin position="420"/>
        <end position="516"/>
    </location>
</feature>
<dbReference type="InterPro" id="IPR049885">
    <property type="entry name" value="MTCL1-3"/>
</dbReference>
<feature type="region of interest" description="Disordered" evidence="6">
    <location>
        <begin position="1859"/>
        <end position="1899"/>
    </location>
</feature>
<evidence type="ECO:0000313" key="10">
    <source>
        <dbReference type="Proteomes" id="UP000265080"/>
    </source>
</evidence>
<feature type="compositionally biased region" description="Polar residues" evidence="6">
    <location>
        <begin position="54"/>
        <end position="64"/>
    </location>
</feature>
<feature type="region of interest" description="Disordered" evidence="6">
    <location>
        <begin position="1641"/>
        <end position="1736"/>
    </location>
</feature>
<evidence type="ECO:0000256" key="6">
    <source>
        <dbReference type="SAM" id="MobiDB-lite"/>
    </source>
</evidence>
<dbReference type="PANTHER" id="PTHR15742">
    <property type="entry name" value="GIRDIN"/>
    <property type="match status" value="1"/>
</dbReference>
<feature type="compositionally biased region" description="Basic and acidic residues" evidence="6">
    <location>
        <begin position="401"/>
        <end position="417"/>
    </location>
</feature>
<keyword evidence="2" id="KW-0597">Phosphoprotein</keyword>
<accession>A0A3P8T2T5</accession>
<dbReference type="GeneTree" id="ENSGT00950000182982"/>
<reference evidence="9 10" key="1">
    <citation type="submission" date="2018-03" db="EMBL/GenBank/DDBJ databases">
        <title>Finding Nemo's genes: A chromosome-scale reference assembly of the genome of the orange clownfish Amphiprion percula.</title>
        <authorList>
            <person name="Lehmann R."/>
        </authorList>
    </citation>
    <scope>NUCLEOTIDE SEQUENCE</scope>
</reference>
<feature type="compositionally biased region" description="Polar residues" evidence="6">
    <location>
        <begin position="147"/>
        <end position="156"/>
    </location>
</feature>
<feature type="region of interest" description="Disordered" evidence="6">
    <location>
        <begin position="665"/>
        <end position="750"/>
    </location>
</feature>
<reference evidence="9" key="3">
    <citation type="submission" date="2025-09" db="UniProtKB">
        <authorList>
            <consortium name="Ensembl"/>
        </authorList>
    </citation>
    <scope>IDENTIFICATION</scope>
</reference>
<evidence type="ECO:0000313" key="9">
    <source>
        <dbReference type="Ensembl" id="ENSAPEP00000018584.1"/>
    </source>
</evidence>
<feature type="coiled-coil region" evidence="5">
    <location>
        <begin position="252"/>
        <end position="385"/>
    </location>
</feature>
<feature type="coiled-coil region" evidence="5">
    <location>
        <begin position="492"/>
        <end position="526"/>
    </location>
</feature>
<feature type="coiled-coil region" evidence="5">
    <location>
        <begin position="435"/>
        <end position="462"/>
    </location>
</feature>
<feature type="region of interest" description="Disordered" evidence="6">
    <location>
        <begin position="1761"/>
        <end position="1791"/>
    </location>
</feature>
<proteinExistence type="predicted"/>
<dbReference type="GO" id="GO:0016020">
    <property type="term" value="C:membrane"/>
    <property type="evidence" value="ECO:0007669"/>
    <property type="project" value="UniProtKB-SubCell"/>
</dbReference>
<feature type="compositionally biased region" description="Low complexity" evidence="6">
    <location>
        <begin position="1261"/>
        <end position="1280"/>
    </location>
</feature>
<evidence type="ECO:0000256" key="5">
    <source>
        <dbReference type="SAM" id="Coils"/>
    </source>
</evidence>
<keyword evidence="3 5" id="KW-0175">Coiled coil</keyword>
<feature type="compositionally biased region" description="Gly residues" evidence="6">
    <location>
        <begin position="606"/>
        <end position="617"/>
    </location>
</feature>
<sequence length="1899" mass="210453">MMESSNGSGGDTKPHNHQLEKKRLNRAPSPARPFLKDVHSRSKPPAIVPKSPKLNKQQQQSASVPSAHPNRSSRRTGAKEKPAPARSSTKSAAAKKPSKVPQHAAAEPRTSSISPVLAKGKKKLASPGPLSHGSPIRVPTGAPLGRVSQTDSSSDLSDCPSEPLSDEQRLAPAASSDAESGTGSSDRDQLGADNPPAAAAPTPLRTTETSSSAKGSMSQAQPAPGSHGDKHKQEKPSTGAQPKLPGGKDAPEEELLREIEDLRSENDYLKDEVDELRAEMEEVRDSYLEEEVYQLQELRRELDRSNKNCRILQYRLRKAEQKSLRVAQTGHVDGELLRSLEQDLKVAKDVSVRLHNELESVEDKRSRAEDENELLRQKIIEVEISKQALHNELERTKEMALRRRGSRETFKDKKSTSQEDSADLRCQLQFAKEESGLMRKKMAKLGREKDELEQELQKYKSVYGDVDSPLPLAECSGGGPHTTREAELRLRLKLVEEEANILGRKIVELEVENRSLRAENDDIRCQYERDCFGREPFSSMPSSPYGGDVLESASELRRHLQFVEEEAELLRRSISEIEDHNRQLTSELNRFKFGPSSSSIGEEGEGGLFKPGNGGTGNGSMMMEELKSARMQINELSGKVMKLQYENRVLMSNVQRCDLAAHLGLRTGSPRDSDAESDAGRRDAAEDEEAGRLLLLQPKREGPIGGESDSEDLFEKTATTSGFGSIKPSDGSELSATELANRRREERESFSNVKREAERLGKTVDRLITDTDSLIFEGRLLVTTGDGLDGGATSGSKPDTQVLDTINTRMKAFRTELHIFVEKLDHIGEGLRERTDDLSPMPNLTESSSFLSTVTSMSRDSPIGTFGRDLVTDFQSGQRDELEWRLGQERGVEPQSQAQSRGAPGPTRYHRPLALRAELRDSSASDLQFRLDHERRMRATTMDEREAVASLPQQEDERLRLEAQREGLELQGLQSLEAPWPQERAALQQEVRLFRRNTVIFYMKLRWILMHWRLGRKDESGEETVHPELEKLEGFPELGVIMEQAEVESDDRLSFPQTPGDVIDSGPVAPLPSPDRHLQPHRQFGENRRVLQALRTLLEEFREELREEESRRSQLQQCYANDKAAWEVKWAEMKCQVAQLEEEARGRVRGEAQGGDGEPTGDPDRALKQEREEHRRLLAESHSTTLDLRWKLQHGEKRWSRERAELLERLDQERQEWDGSMRELHRKMERMQRELNTRRGEGIDVKDGSSAHRGVFSPQDSPSCSAPRSPRAPRSPCTSTPGPPPPKRSHSDSEAMLEEQGAAMRLKGPTENLFLDALSLDPLSGLEVPPPSRLESEKKFPCMKEALNEISEREGDPAYPEDEMREGGSLLRAKSVCSMSDFQRLMDSSPFLPGKTRHGDPGQDNITPPLSPDDLKYIEEFNNKGWDFPTSTSAPGAVREGELVVPEPFQPASWFLTTSATLTTSTLSSPEHCHKSPLRGNGAGAAGVGVEHYGVHLLHSPTRPGAAERTTAQDPEFLYAMGTKARGGGEAGVGASGSDEVFSSGRWPCILEGGGLRTSPSQSPICPTVGYASSLELQLSRNLSDDMKEVAISVRNAIRSPPGPVVRDTACQTNGFTTRGTQTTQTISVGLQTDLLRNLTSSPHRCLTPKGGGTPISSPSRSMRKVQYSPVVQSKFERPCCSPKYGSPKLQRKLSTSNKAELPNNSRAPTPTTPQKGNNESAWARSTTTRDSPVHTTINDGLSSLFNIIDHTPVVYDSMQKFNKSPSRSRPTPPSTTEPSPAHGALATDPRSVQECLRTARGRSPSPVQLIVETQGDKNTEVVSIRQDLSAPPGYTLAENTARILNKKLQEQNFREERRLQAGGQNAHSRDSGRQADSDRGQSGCMENHTVILTTPWGL</sequence>
<feature type="compositionally biased region" description="Basic and acidic residues" evidence="6">
    <location>
        <begin position="12"/>
        <end position="22"/>
    </location>
</feature>
<evidence type="ECO:0000256" key="2">
    <source>
        <dbReference type="ARBA" id="ARBA00022553"/>
    </source>
</evidence>
<feature type="region of interest" description="Disordered" evidence="6">
    <location>
        <begin position="1145"/>
        <end position="1165"/>
    </location>
</feature>
<evidence type="ECO:0000256" key="4">
    <source>
        <dbReference type="ARBA" id="ARBA00023136"/>
    </source>
</evidence>
<keyword evidence="4" id="KW-0472">Membrane</keyword>
<dbReference type="GO" id="GO:0005615">
    <property type="term" value="C:extracellular space"/>
    <property type="evidence" value="ECO:0007669"/>
    <property type="project" value="InterPro"/>
</dbReference>
<keyword evidence="10" id="KW-1185">Reference proteome</keyword>
<evidence type="ECO:0000259" key="7">
    <source>
        <dbReference type="Pfam" id="PF11365"/>
    </source>
</evidence>
<feature type="compositionally biased region" description="Basic and acidic residues" evidence="6">
    <location>
        <begin position="1235"/>
        <end position="1250"/>
    </location>
</feature>
<feature type="region of interest" description="Disordered" evidence="6">
    <location>
        <begin position="1"/>
        <end position="250"/>
    </location>
</feature>
<dbReference type="Ensembl" id="ENSAPET00000019095.1">
    <property type="protein sequence ID" value="ENSAPEP00000018584.1"/>
    <property type="gene ID" value="ENSAPEG00000013283.1"/>
</dbReference>
<dbReference type="Pfam" id="PF14818">
    <property type="entry name" value="SOGA1-2-like_CC"/>
    <property type="match status" value="1"/>
</dbReference>
<feature type="compositionally biased region" description="Low complexity" evidence="6">
    <location>
        <begin position="195"/>
        <end position="209"/>
    </location>
</feature>
<feature type="region of interest" description="Disordered" evidence="6">
    <location>
        <begin position="593"/>
        <end position="617"/>
    </location>
</feature>
<feature type="region of interest" description="Disordered" evidence="6">
    <location>
        <begin position="1235"/>
        <end position="1295"/>
    </location>
</feature>
<feature type="compositionally biased region" description="Low complexity" evidence="6">
    <location>
        <begin position="84"/>
        <end position="101"/>
    </location>
</feature>
<feature type="compositionally biased region" description="Basic and acidic residues" evidence="6">
    <location>
        <begin position="669"/>
        <end position="684"/>
    </location>
</feature>
<dbReference type="InterPro" id="IPR027882">
    <property type="entry name" value="SOGA1/2-like_CC"/>
</dbReference>
<feature type="region of interest" description="Disordered" evidence="6">
    <location>
        <begin position="401"/>
        <end position="421"/>
    </location>
</feature>
<reference evidence="9" key="2">
    <citation type="submission" date="2025-08" db="UniProtKB">
        <authorList>
            <consortium name="Ensembl"/>
        </authorList>
    </citation>
    <scope>IDENTIFICATION</scope>
</reference>
<name>A0A3P8T2T5_AMPPE</name>
<feature type="coiled-coil region" evidence="5">
    <location>
        <begin position="553"/>
        <end position="587"/>
    </location>
</feature>